<reference evidence="3" key="1">
    <citation type="journal article" date="2014" name="Int. J. Syst. Evol. Microbiol.">
        <title>Complete genome sequence of Corynebacterium casei LMG S-19264T (=DSM 44701T), isolated from a smear-ripened cheese.</title>
        <authorList>
            <consortium name="US DOE Joint Genome Institute (JGI-PGF)"/>
            <person name="Walter F."/>
            <person name="Albersmeier A."/>
            <person name="Kalinowski J."/>
            <person name="Ruckert C."/>
        </authorList>
    </citation>
    <scope>NUCLEOTIDE SEQUENCE</scope>
    <source>
        <strain evidence="3">JCM 12289</strain>
    </source>
</reference>
<dbReference type="GO" id="GO:0003676">
    <property type="term" value="F:nucleic acid binding"/>
    <property type="evidence" value="ECO:0007669"/>
    <property type="project" value="InterPro"/>
</dbReference>
<comment type="caution">
    <text evidence="3">The sequence shown here is derived from an EMBL/GenBank/DDBJ whole genome shotgun (WGS) entry which is preliminary data.</text>
</comment>
<dbReference type="CDD" id="cd00085">
    <property type="entry name" value="HNHc"/>
    <property type="match status" value="1"/>
</dbReference>
<gene>
    <name evidence="3" type="ORF">GCM10008985_00870</name>
</gene>
<evidence type="ECO:0000256" key="1">
    <source>
        <dbReference type="SAM" id="MobiDB-lite"/>
    </source>
</evidence>
<dbReference type="SMART" id="SM00507">
    <property type="entry name" value="HNHc"/>
    <property type="match status" value="1"/>
</dbReference>
<dbReference type="InterPro" id="IPR003615">
    <property type="entry name" value="HNH_nuc"/>
</dbReference>
<dbReference type="GO" id="GO:0004519">
    <property type="term" value="F:endonuclease activity"/>
    <property type="evidence" value="ECO:0007669"/>
    <property type="project" value="InterPro"/>
</dbReference>
<evidence type="ECO:0000313" key="3">
    <source>
        <dbReference type="EMBL" id="GAA0449319.1"/>
    </source>
</evidence>
<feature type="region of interest" description="Disordered" evidence="1">
    <location>
        <begin position="1"/>
        <end position="25"/>
    </location>
</feature>
<evidence type="ECO:0000259" key="2">
    <source>
        <dbReference type="SMART" id="SM00507"/>
    </source>
</evidence>
<name>A0AAV3SBG0_HALDO</name>
<proteinExistence type="predicted"/>
<protein>
    <recommendedName>
        <fullName evidence="2">HNH nuclease domain-containing protein</fullName>
    </recommendedName>
</protein>
<dbReference type="EMBL" id="BAAADN010000002">
    <property type="protein sequence ID" value="GAA0449319.1"/>
    <property type="molecule type" value="Genomic_DNA"/>
</dbReference>
<dbReference type="Pfam" id="PF01844">
    <property type="entry name" value="HNH"/>
    <property type="match status" value="1"/>
</dbReference>
<feature type="domain" description="HNH nuclease" evidence="2">
    <location>
        <begin position="24"/>
        <end position="77"/>
    </location>
</feature>
<dbReference type="InterPro" id="IPR002711">
    <property type="entry name" value="HNH"/>
</dbReference>
<organism evidence="3 4">
    <name type="scientific">Halococcus dombrowskii</name>
    <dbReference type="NCBI Taxonomy" id="179637"/>
    <lineage>
        <taxon>Archaea</taxon>
        <taxon>Methanobacteriati</taxon>
        <taxon>Methanobacteriota</taxon>
        <taxon>Stenosarchaea group</taxon>
        <taxon>Halobacteria</taxon>
        <taxon>Halobacteriales</taxon>
        <taxon>Halococcaceae</taxon>
        <taxon>Halococcus</taxon>
    </lineage>
</organism>
<dbReference type="Gene3D" id="1.10.30.50">
    <property type="match status" value="1"/>
</dbReference>
<accession>A0AAV3SBG0</accession>
<dbReference type="AlphaFoldDB" id="A0AAV3SBG0"/>
<reference evidence="3" key="2">
    <citation type="submission" date="2023-12" db="EMBL/GenBank/DDBJ databases">
        <authorList>
            <person name="Sun Q."/>
            <person name="Inoue M."/>
        </authorList>
    </citation>
    <scope>NUCLEOTIDE SEQUENCE</scope>
    <source>
        <strain evidence="3">JCM 12289</strain>
    </source>
</reference>
<dbReference type="GO" id="GO:0008270">
    <property type="term" value="F:zinc ion binding"/>
    <property type="evidence" value="ECO:0007669"/>
    <property type="project" value="InterPro"/>
</dbReference>
<evidence type="ECO:0000313" key="4">
    <source>
        <dbReference type="Proteomes" id="UP001500962"/>
    </source>
</evidence>
<dbReference type="Proteomes" id="UP001500962">
    <property type="component" value="Unassembled WGS sequence"/>
</dbReference>
<sequence>MRGIAVSKNKPRKPQMHYGQDGSSAREAVRIRDQDRCANCRQSGDDVTLDTHHIVPRGQGGSDRLSNLILLCRRCHDAAHDEQMAPTVRFYSNGEMTDDEFSSYYQLMERLKELGFARFNDTEKCWYVPKADIAVLLEELIEG</sequence>